<dbReference type="OrthoDB" id="9850114at2"/>
<proteinExistence type="predicted"/>
<evidence type="ECO:0000313" key="2">
    <source>
        <dbReference type="Proteomes" id="UP000091914"/>
    </source>
</evidence>
<dbReference type="AlphaFoldDB" id="A0A1A0VAS7"/>
<protein>
    <submittedName>
        <fullName evidence="1">Uncharacterized protein</fullName>
    </submittedName>
</protein>
<evidence type="ECO:0000313" key="1">
    <source>
        <dbReference type="EMBL" id="OBB80296.1"/>
    </source>
</evidence>
<comment type="caution">
    <text evidence="1">The sequence shown here is derived from an EMBL/GenBank/DDBJ whole genome shotgun (WGS) entry which is preliminary data.</text>
</comment>
<dbReference type="Proteomes" id="UP000091914">
    <property type="component" value="Unassembled WGS sequence"/>
</dbReference>
<dbReference type="EMBL" id="LZSX01000088">
    <property type="protein sequence ID" value="OBB80296.1"/>
    <property type="molecule type" value="Genomic_DNA"/>
</dbReference>
<reference evidence="1 2" key="1">
    <citation type="submission" date="2016-06" db="EMBL/GenBank/DDBJ databases">
        <authorList>
            <person name="Kjaerup R.B."/>
            <person name="Dalgaard T.S."/>
            <person name="Juul-Madsen H.R."/>
        </authorList>
    </citation>
    <scope>NUCLEOTIDE SEQUENCE [LARGE SCALE GENOMIC DNA]</scope>
    <source>
        <strain evidence="1 2">852002-51834_SCH5396731</strain>
    </source>
</reference>
<dbReference type="RefSeq" id="WP_064884502.1">
    <property type="nucleotide sequence ID" value="NZ_LZSX01000088.1"/>
</dbReference>
<organism evidence="1 2">
    <name type="scientific">Mycobacterium colombiense</name>
    <dbReference type="NCBI Taxonomy" id="339268"/>
    <lineage>
        <taxon>Bacteria</taxon>
        <taxon>Bacillati</taxon>
        <taxon>Actinomycetota</taxon>
        <taxon>Actinomycetes</taxon>
        <taxon>Mycobacteriales</taxon>
        <taxon>Mycobacteriaceae</taxon>
        <taxon>Mycobacterium</taxon>
        <taxon>Mycobacterium avium complex (MAC)</taxon>
    </lineage>
</organism>
<name>A0A1A0VAS7_9MYCO</name>
<gene>
    <name evidence="1" type="ORF">A5760_19610</name>
</gene>
<accession>A0A1A0VAS7</accession>
<sequence>MSAESDWISKPSSTMEQMRERWIVSHRGQGHEPYAAPTQENPERWECECDPDAVWTAVWRILTPDQIRQKFAHLSKRPALAPKVQRSELQAHIAKIEAEQEAENAELHRLDVSHIHCLRVRARYSAGRPRVT</sequence>